<proteinExistence type="predicted"/>
<dbReference type="Proteomes" id="UP000718821">
    <property type="component" value="Unassembled WGS sequence"/>
</dbReference>
<sequence length="51" mass="5782">MVRYLPNGRSVLPGPRTAAHNDVAHDIRKKARTHMTERITVKDLTLEEKAS</sequence>
<dbReference type="EMBL" id="JACLYU010000007">
    <property type="protein sequence ID" value="MBM6699710.1"/>
    <property type="molecule type" value="Genomic_DNA"/>
</dbReference>
<evidence type="ECO:0000313" key="1">
    <source>
        <dbReference type="EMBL" id="MBM6699710.1"/>
    </source>
</evidence>
<evidence type="ECO:0000313" key="2">
    <source>
        <dbReference type="Proteomes" id="UP000718821"/>
    </source>
</evidence>
<keyword evidence="2" id="KW-1185">Reference proteome</keyword>
<dbReference type="AlphaFoldDB" id="A0A939B9X3"/>
<reference evidence="1" key="1">
    <citation type="submission" date="2020-08" db="EMBL/GenBank/DDBJ databases">
        <authorList>
            <person name="Cejkova D."/>
            <person name="Kubasova T."/>
            <person name="Jahodarova E."/>
            <person name="Rychlik I."/>
        </authorList>
    </citation>
    <scope>NUCLEOTIDE SEQUENCE</scope>
    <source>
        <strain evidence="1">An836</strain>
    </source>
</reference>
<name>A0A939B9X3_9BIFI</name>
<accession>A0A939B9X3</accession>
<reference evidence="1" key="2">
    <citation type="journal article" date="2021" name="Sci. Rep.">
        <title>The distribution of antibiotic resistance genes in chicken gut microbiota commensals.</title>
        <authorList>
            <person name="Juricova H."/>
            <person name="Matiasovicova J."/>
            <person name="Kubasova T."/>
            <person name="Cejkova D."/>
            <person name="Rychlik I."/>
        </authorList>
    </citation>
    <scope>NUCLEOTIDE SEQUENCE</scope>
    <source>
        <strain evidence="1">An836</strain>
    </source>
</reference>
<protein>
    <submittedName>
        <fullName evidence="1">Uncharacterized protein</fullName>
    </submittedName>
</protein>
<comment type="caution">
    <text evidence="1">The sequence shown here is derived from an EMBL/GenBank/DDBJ whole genome shotgun (WGS) entry which is preliminary data.</text>
</comment>
<organism evidence="1 2">
    <name type="scientific">Bifidobacterium pullorum subsp. saeculare</name>
    <dbReference type="NCBI Taxonomy" id="78257"/>
    <lineage>
        <taxon>Bacteria</taxon>
        <taxon>Bacillati</taxon>
        <taxon>Actinomycetota</taxon>
        <taxon>Actinomycetes</taxon>
        <taxon>Bifidobacteriales</taxon>
        <taxon>Bifidobacteriaceae</taxon>
        <taxon>Bifidobacterium</taxon>
    </lineage>
</organism>
<gene>
    <name evidence="1" type="ORF">H7U32_05150</name>
</gene>